<dbReference type="Gene3D" id="1.10.10.60">
    <property type="entry name" value="Homeodomain-like"/>
    <property type="match status" value="1"/>
</dbReference>
<sequence length="176" mass="18902">MSSAIMATELTVDEAIAALYPEDVYSSPSSSSSLSPAHSLSSSCTVNQRSPFSDSGPTLASSPPNSFKSPADTSGGTDSSYLTLACPNEAQLSRRMWTQDEQVCFLEALPRNVSVRQVTGLRDERGRLRVGLGRGAARRIAEAVGTRSEAQVRSHAQKFFEQAERGGRDWRGSLGM</sequence>
<dbReference type="SUPFAM" id="SSF46689">
    <property type="entry name" value="Homeodomain-like"/>
    <property type="match status" value="1"/>
</dbReference>
<dbReference type="GeneID" id="17294456"/>
<name>L1IP66_GUITC</name>
<evidence type="ECO:0000256" key="1">
    <source>
        <dbReference type="ARBA" id="ARBA00023242"/>
    </source>
</evidence>
<keyword evidence="1" id="KW-0539">Nucleus</keyword>
<feature type="region of interest" description="Disordered" evidence="2">
    <location>
        <begin position="24"/>
        <end position="80"/>
    </location>
</feature>
<proteinExistence type="predicted"/>
<dbReference type="EMBL" id="JH993056">
    <property type="protein sequence ID" value="EKX37679.1"/>
    <property type="molecule type" value="Genomic_DNA"/>
</dbReference>
<evidence type="ECO:0000256" key="2">
    <source>
        <dbReference type="SAM" id="MobiDB-lite"/>
    </source>
</evidence>
<dbReference type="PANTHER" id="PTHR12802">
    <property type="entry name" value="SWI/SNF COMPLEX-RELATED"/>
    <property type="match status" value="1"/>
</dbReference>
<gene>
    <name evidence="3" type="ORF">GUITHDRAFT_116156</name>
</gene>
<evidence type="ECO:0008006" key="6">
    <source>
        <dbReference type="Google" id="ProtNLM"/>
    </source>
</evidence>
<reference evidence="3 5" key="1">
    <citation type="journal article" date="2012" name="Nature">
        <title>Algal genomes reveal evolutionary mosaicism and the fate of nucleomorphs.</title>
        <authorList>
            <consortium name="DOE Joint Genome Institute"/>
            <person name="Curtis B.A."/>
            <person name="Tanifuji G."/>
            <person name="Burki F."/>
            <person name="Gruber A."/>
            <person name="Irimia M."/>
            <person name="Maruyama S."/>
            <person name="Arias M.C."/>
            <person name="Ball S.G."/>
            <person name="Gile G.H."/>
            <person name="Hirakawa Y."/>
            <person name="Hopkins J.F."/>
            <person name="Kuo A."/>
            <person name="Rensing S.A."/>
            <person name="Schmutz J."/>
            <person name="Symeonidi A."/>
            <person name="Elias M."/>
            <person name="Eveleigh R.J."/>
            <person name="Herman E.K."/>
            <person name="Klute M.J."/>
            <person name="Nakayama T."/>
            <person name="Obornik M."/>
            <person name="Reyes-Prieto A."/>
            <person name="Armbrust E.V."/>
            <person name="Aves S.J."/>
            <person name="Beiko R.G."/>
            <person name="Coutinho P."/>
            <person name="Dacks J.B."/>
            <person name="Durnford D.G."/>
            <person name="Fast N.M."/>
            <person name="Green B.R."/>
            <person name="Grisdale C.J."/>
            <person name="Hempel F."/>
            <person name="Henrissat B."/>
            <person name="Hoppner M.P."/>
            <person name="Ishida K."/>
            <person name="Kim E."/>
            <person name="Koreny L."/>
            <person name="Kroth P.G."/>
            <person name="Liu Y."/>
            <person name="Malik S.B."/>
            <person name="Maier U.G."/>
            <person name="McRose D."/>
            <person name="Mock T."/>
            <person name="Neilson J.A."/>
            <person name="Onodera N.T."/>
            <person name="Poole A.M."/>
            <person name="Pritham E.J."/>
            <person name="Richards T.A."/>
            <person name="Rocap G."/>
            <person name="Roy S.W."/>
            <person name="Sarai C."/>
            <person name="Schaack S."/>
            <person name="Shirato S."/>
            <person name="Slamovits C.H."/>
            <person name="Spencer D.F."/>
            <person name="Suzuki S."/>
            <person name="Worden A.Z."/>
            <person name="Zauner S."/>
            <person name="Barry K."/>
            <person name="Bell C."/>
            <person name="Bharti A.K."/>
            <person name="Crow J.A."/>
            <person name="Grimwood J."/>
            <person name="Kramer R."/>
            <person name="Lindquist E."/>
            <person name="Lucas S."/>
            <person name="Salamov A."/>
            <person name="McFadden G.I."/>
            <person name="Lane C.E."/>
            <person name="Keeling P.J."/>
            <person name="Gray M.W."/>
            <person name="Grigoriev I.V."/>
            <person name="Archibald J.M."/>
        </authorList>
    </citation>
    <scope>NUCLEOTIDE SEQUENCE</scope>
    <source>
        <strain evidence="3 5">CCMP2712</strain>
    </source>
</reference>
<dbReference type="HOGENOM" id="CLU_1589545_0_0_1"/>
<dbReference type="RefSeq" id="XP_005824659.1">
    <property type="nucleotide sequence ID" value="XM_005824602.1"/>
</dbReference>
<reference evidence="4" key="3">
    <citation type="submission" date="2016-03" db="UniProtKB">
        <authorList>
            <consortium name="EnsemblProtists"/>
        </authorList>
    </citation>
    <scope>IDENTIFICATION</scope>
</reference>
<dbReference type="EnsemblProtists" id="EKX37679">
    <property type="protein sequence ID" value="EKX37679"/>
    <property type="gene ID" value="GUITHDRAFT_116156"/>
</dbReference>
<evidence type="ECO:0000313" key="5">
    <source>
        <dbReference type="Proteomes" id="UP000011087"/>
    </source>
</evidence>
<organism evidence="3">
    <name type="scientific">Guillardia theta (strain CCMP2712)</name>
    <name type="common">Cryptophyte</name>
    <dbReference type="NCBI Taxonomy" id="905079"/>
    <lineage>
        <taxon>Eukaryota</taxon>
        <taxon>Cryptophyceae</taxon>
        <taxon>Pyrenomonadales</taxon>
        <taxon>Geminigeraceae</taxon>
        <taxon>Guillardia</taxon>
    </lineage>
</organism>
<dbReference type="KEGG" id="gtt:GUITHDRAFT_116156"/>
<dbReference type="InterPro" id="IPR009057">
    <property type="entry name" value="Homeodomain-like_sf"/>
</dbReference>
<reference evidence="5" key="2">
    <citation type="submission" date="2012-11" db="EMBL/GenBank/DDBJ databases">
        <authorList>
            <person name="Kuo A."/>
            <person name="Curtis B.A."/>
            <person name="Tanifuji G."/>
            <person name="Burki F."/>
            <person name="Gruber A."/>
            <person name="Irimia M."/>
            <person name="Maruyama S."/>
            <person name="Arias M.C."/>
            <person name="Ball S.G."/>
            <person name="Gile G.H."/>
            <person name="Hirakawa Y."/>
            <person name="Hopkins J.F."/>
            <person name="Rensing S.A."/>
            <person name="Schmutz J."/>
            <person name="Symeonidi A."/>
            <person name="Elias M."/>
            <person name="Eveleigh R.J."/>
            <person name="Herman E.K."/>
            <person name="Klute M.J."/>
            <person name="Nakayama T."/>
            <person name="Obornik M."/>
            <person name="Reyes-Prieto A."/>
            <person name="Armbrust E.V."/>
            <person name="Aves S.J."/>
            <person name="Beiko R.G."/>
            <person name="Coutinho P."/>
            <person name="Dacks J.B."/>
            <person name="Durnford D.G."/>
            <person name="Fast N.M."/>
            <person name="Green B.R."/>
            <person name="Grisdale C."/>
            <person name="Hempe F."/>
            <person name="Henrissat B."/>
            <person name="Hoppner M.P."/>
            <person name="Ishida K.-I."/>
            <person name="Kim E."/>
            <person name="Koreny L."/>
            <person name="Kroth P.G."/>
            <person name="Liu Y."/>
            <person name="Malik S.-B."/>
            <person name="Maier U.G."/>
            <person name="McRose D."/>
            <person name="Mock T."/>
            <person name="Neilson J.A."/>
            <person name="Onodera N.T."/>
            <person name="Poole A.M."/>
            <person name="Pritham E.J."/>
            <person name="Richards T.A."/>
            <person name="Rocap G."/>
            <person name="Roy S.W."/>
            <person name="Sarai C."/>
            <person name="Schaack S."/>
            <person name="Shirato S."/>
            <person name="Slamovits C.H."/>
            <person name="Spencer D.F."/>
            <person name="Suzuki S."/>
            <person name="Worden A.Z."/>
            <person name="Zauner S."/>
            <person name="Barry K."/>
            <person name="Bell C."/>
            <person name="Bharti A.K."/>
            <person name="Crow J.A."/>
            <person name="Grimwood J."/>
            <person name="Kramer R."/>
            <person name="Lindquist E."/>
            <person name="Lucas S."/>
            <person name="Salamov A."/>
            <person name="McFadden G.I."/>
            <person name="Lane C.E."/>
            <person name="Keeling P.J."/>
            <person name="Gray M.W."/>
            <person name="Grigoriev I.V."/>
            <person name="Archibald J.M."/>
        </authorList>
    </citation>
    <scope>NUCLEOTIDE SEQUENCE</scope>
    <source>
        <strain evidence="5">CCMP2712</strain>
    </source>
</reference>
<dbReference type="AlphaFoldDB" id="L1IP66"/>
<protein>
    <recommendedName>
        <fullName evidence="6">Myb-like domain-containing protein</fullName>
    </recommendedName>
</protein>
<evidence type="ECO:0000313" key="3">
    <source>
        <dbReference type="EMBL" id="EKX37679.1"/>
    </source>
</evidence>
<dbReference type="PANTHER" id="PTHR12802:SF175">
    <property type="entry name" value="PROTEIN REVEILLE 2"/>
    <property type="match status" value="1"/>
</dbReference>
<evidence type="ECO:0000313" key="4">
    <source>
        <dbReference type="EnsemblProtists" id="EKX37679"/>
    </source>
</evidence>
<feature type="compositionally biased region" description="Polar residues" evidence="2">
    <location>
        <begin position="44"/>
        <end position="80"/>
    </location>
</feature>
<dbReference type="PaxDb" id="55529-EKX37679"/>
<keyword evidence="5" id="KW-1185">Reference proteome</keyword>
<dbReference type="Proteomes" id="UP000011087">
    <property type="component" value="Unassembled WGS sequence"/>
</dbReference>
<feature type="compositionally biased region" description="Low complexity" evidence="2">
    <location>
        <begin position="26"/>
        <end position="43"/>
    </location>
</feature>
<accession>L1IP66</accession>